<evidence type="ECO:0000313" key="2">
    <source>
        <dbReference type="EMBL" id="EEW37597.1"/>
    </source>
</evidence>
<proteinExistence type="predicted"/>
<dbReference type="InterPro" id="IPR003772">
    <property type="entry name" value="YceD"/>
</dbReference>
<dbReference type="eggNOG" id="COG1399">
    <property type="taxonomic scope" value="Bacteria"/>
</dbReference>
<protein>
    <submittedName>
        <fullName evidence="2">Putative ACR, COG1399</fullName>
    </submittedName>
</protein>
<evidence type="ECO:0000313" key="3">
    <source>
        <dbReference type="Proteomes" id="UP000005926"/>
    </source>
</evidence>
<name>C8NFJ2_9LACT</name>
<feature type="compositionally biased region" description="Basic and acidic residues" evidence="1">
    <location>
        <begin position="160"/>
        <end position="169"/>
    </location>
</feature>
<dbReference type="AlphaFoldDB" id="C8NFJ2"/>
<keyword evidence="3" id="KW-1185">Reference proteome</keyword>
<dbReference type="HOGENOM" id="CLU_100236_3_1_9"/>
<organism evidence="2 3">
    <name type="scientific">Granulicatella adiacens ATCC 49175</name>
    <dbReference type="NCBI Taxonomy" id="638301"/>
    <lineage>
        <taxon>Bacteria</taxon>
        <taxon>Bacillati</taxon>
        <taxon>Bacillota</taxon>
        <taxon>Bacilli</taxon>
        <taxon>Lactobacillales</taxon>
        <taxon>Carnobacteriaceae</taxon>
        <taxon>Granulicatella</taxon>
    </lineage>
</organism>
<accession>C8NFJ2</accession>
<sequence length="187" mass="21270">MKIVKISVKQLQDSQGTPTYFDTEINVEEALKQRDDSILAVSPAYIKGFLVYQSQSVVAQFTCDVDITLPSSRSLEPVVVPLHIDIVERYIPSHLSVDEKELTEIVMPLDGDWVDLEPAVEDHILLSIPLQVLSQEELSEDKMPSGNDWEVVTQEALEERRKQQKEQSVDPRLASLQSFFEKDETEK</sequence>
<dbReference type="Proteomes" id="UP000005926">
    <property type="component" value="Unassembled WGS sequence"/>
</dbReference>
<evidence type="ECO:0000256" key="1">
    <source>
        <dbReference type="SAM" id="MobiDB-lite"/>
    </source>
</evidence>
<dbReference type="STRING" id="638301.HMPREF0444_0687"/>
<comment type="caution">
    <text evidence="2">The sequence shown here is derived from an EMBL/GenBank/DDBJ whole genome shotgun (WGS) entry which is preliminary data.</text>
</comment>
<gene>
    <name evidence="2" type="ORF">HMPREF0444_0687</name>
</gene>
<feature type="region of interest" description="Disordered" evidence="1">
    <location>
        <begin position="160"/>
        <end position="187"/>
    </location>
</feature>
<dbReference type="Pfam" id="PF02620">
    <property type="entry name" value="YceD"/>
    <property type="match status" value="1"/>
</dbReference>
<dbReference type="EMBL" id="ACKZ01000014">
    <property type="protein sequence ID" value="EEW37597.1"/>
    <property type="molecule type" value="Genomic_DNA"/>
</dbReference>
<reference evidence="2 3" key="1">
    <citation type="submission" date="2009-08" db="EMBL/GenBank/DDBJ databases">
        <authorList>
            <person name="Muzny D."/>
            <person name="Qin X."/>
            <person name="Deng J."/>
            <person name="Jiang H."/>
            <person name="Liu Y."/>
            <person name="Qu J."/>
            <person name="Song X.-Z."/>
            <person name="Zhang L."/>
            <person name="Thornton R."/>
            <person name="Coyle M."/>
            <person name="Francisco L."/>
            <person name="Jackson L."/>
            <person name="Javaid M."/>
            <person name="Korchina V."/>
            <person name="Kovar C."/>
            <person name="Mata R."/>
            <person name="Mathew T."/>
            <person name="Ngo R."/>
            <person name="Nguyen L."/>
            <person name="Nguyen N."/>
            <person name="Okwuonu G."/>
            <person name="Ongeri F."/>
            <person name="Pham C."/>
            <person name="Simmons D."/>
            <person name="Wilczek-Boney K."/>
            <person name="Hale W."/>
            <person name="Jakkamsetti A."/>
            <person name="Pham P."/>
            <person name="Ruth R."/>
            <person name="San Lucas F."/>
            <person name="Warren J."/>
            <person name="Zhang J."/>
            <person name="Zhao Z."/>
            <person name="Zhou C."/>
            <person name="Zhu D."/>
            <person name="Lee S."/>
            <person name="Bess C."/>
            <person name="Blankenburg K."/>
            <person name="Forbes L."/>
            <person name="Fu Q."/>
            <person name="Gubbala S."/>
            <person name="Hirani K."/>
            <person name="Jayaseelan J.C."/>
            <person name="Lara F."/>
            <person name="Munidasa M."/>
            <person name="Palculict T."/>
            <person name="Patil S."/>
            <person name="Pu L.-L."/>
            <person name="Saada N."/>
            <person name="Tang L."/>
            <person name="Weissenberger G."/>
            <person name="Zhu Y."/>
            <person name="Hemphill L."/>
            <person name="Shang Y."/>
            <person name="Youmans B."/>
            <person name="Ayvaz T."/>
            <person name="Ross M."/>
            <person name="Santibanez J."/>
            <person name="Aqrawi P."/>
            <person name="Gross S."/>
            <person name="Joshi V."/>
            <person name="Fowler G."/>
            <person name="Nazareth L."/>
            <person name="Reid J."/>
            <person name="Worley K."/>
            <person name="Petrosino J."/>
            <person name="Highlander S."/>
            <person name="Gibbs R."/>
        </authorList>
    </citation>
    <scope>NUCLEOTIDE SEQUENCE [LARGE SCALE GENOMIC DNA]</scope>
    <source>
        <strain evidence="2 3">ATCC 49175</strain>
    </source>
</reference>